<accession>A0A815BXF3</accession>
<evidence type="ECO:0000313" key="1">
    <source>
        <dbReference type="EMBL" id="CAF1275909.1"/>
    </source>
</evidence>
<dbReference type="Proteomes" id="UP000663845">
    <property type="component" value="Unassembled WGS sequence"/>
</dbReference>
<dbReference type="EMBL" id="CAJNOG010000863">
    <property type="protein sequence ID" value="CAF1373227.1"/>
    <property type="molecule type" value="Genomic_DNA"/>
</dbReference>
<dbReference type="Proteomes" id="UP000663860">
    <property type="component" value="Unassembled WGS sequence"/>
</dbReference>
<name>A0A815BXF3_9BILA</name>
<dbReference type="EMBL" id="CAJOBB010000153">
    <property type="protein sequence ID" value="CAF3587135.1"/>
    <property type="molecule type" value="Genomic_DNA"/>
</dbReference>
<dbReference type="AlphaFoldDB" id="A0A815BXF3"/>
<protein>
    <submittedName>
        <fullName evidence="1">Uncharacterized protein</fullName>
    </submittedName>
</protein>
<comment type="caution">
    <text evidence="1">The sequence shown here is derived from an EMBL/GenBank/DDBJ whole genome shotgun (WGS) entry which is preliminary data.</text>
</comment>
<dbReference type="Proteomes" id="UP000663844">
    <property type="component" value="Unassembled WGS sequence"/>
</dbReference>
<evidence type="ECO:0000313" key="2">
    <source>
        <dbReference type="EMBL" id="CAF1373227.1"/>
    </source>
</evidence>
<organism evidence="1 5">
    <name type="scientific">Adineta steineri</name>
    <dbReference type="NCBI Taxonomy" id="433720"/>
    <lineage>
        <taxon>Eukaryota</taxon>
        <taxon>Metazoa</taxon>
        <taxon>Spiralia</taxon>
        <taxon>Gnathifera</taxon>
        <taxon>Rotifera</taxon>
        <taxon>Eurotatoria</taxon>
        <taxon>Bdelloidea</taxon>
        <taxon>Adinetida</taxon>
        <taxon>Adinetidae</taxon>
        <taxon>Adineta</taxon>
    </lineage>
</organism>
<sequence>MKAIDLALLAFFLNYNEYCSLAQLTDNIHKCVSWGDPHTQRWHSTLESGPDYKDCLSSGLYELVSNSFMTFYISIERYYVVDILITFYDGITIDPLCVIGSTDFQVGSSRDCAENGVNVQITQLETFRTISIYYQIANFTAIITHNSHGNWPHYNINVWHSTSMINETIGICKSDSCESERHHREQQGSTDDRKITVEIACMVCEIYMKNYLAKISRAYWQHSEHYNKTINNVREACAFDIQRTGILETAASGMEVLMVEELTTEAEDLASIQLKFEAGLKAAVAKLNEAIIKSETESQELLSQTTTTTSVMSSSDKSTSKEILNTTALSTTGSITGTMTSCITSMTSTSSPNLSAVSSKHNAEVSYLLLTLLSICISFPNL</sequence>
<dbReference type="EMBL" id="CAJNOE010000574">
    <property type="protein sequence ID" value="CAF1275909.1"/>
    <property type="molecule type" value="Genomic_DNA"/>
</dbReference>
<reference evidence="1" key="1">
    <citation type="submission" date="2021-02" db="EMBL/GenBank/DDBJ databases">
        <authorList>
            <person name="Nowell W R."/>
        </authorList>
    </citation>
    <scope>NUCLEOTIDE SEQUENCE</scope>
</reference>
<dbReference type="Proteomes" id="UP000663868">
    <property type="component" value="Unassembled WGS sequence"/>
</dbReference>
<dbReference type="EMBL" id="CAJOAZ010002087">
    <property type="protein sequence ID" value="CAF3892794.1"/>
    <property type="molecule type" value="Genomic_DNA"/>
</dbReference>
<evidence type="ECO:0000313" key="4">
    <source>
        <dbReference type="EMBL" id="CAF3892794.1"/>
    </source>
</evidence>
<proteinExistence type="predicted"/>
<evidence type="ECO:0000313" key="5">
    <source>
        <dbReference type="Proteomes" id="UP000663860"/>
    </source>
</evidence>
<gene>
    <name evidence="1" type="ORF">IZO911_LOCUS32691</name>
    <name evidence="2" type="ORF">JYZ213_LOCUS36243</name>
    <name evidence="3" type="ORF">KXQ929_LOCUS4429</name>
    <name evidence="4" type="ORF">OXD698_LOCUS23510</name>
</gene>
<evidence type="ECO:0000313" key="3">
    <source>
        <dbReference type="EMBL" id="CAF3587135.1"/>
    </source>
</evidence>